<dbReference type="EMBL" id="FQYR01000003">
    <property type="protein sequence ID" value="SHJ12893.1"/>
    <property type="molecule type" value="Genomic_DNA"/>
</dbReference>
<dbReference type="STRING" id="1123071.SAMN02745181_1253"/>
<dbReference type="RefSeq" id="WP_143158638.1">
    <property type="nucleotide sequence ID" value="NZ_FQYR01000003.1"/>
</dbReference>
<gene>
    <name evidence="2" type="ORF">SAMN02745181_1253</name>
</gene>
<name>A0A1M6GSG0_9BACT</name>
<proteinExistence type="predicted"/>
<sequence>MIDATFYRKVRVLLDKLDLVFEQDWATTKHNLDPSVIQNFVDPDASFLEPEGLNTHGQWASRDELLTAYNSVVVALMKLENSGKIASAPVSAQPAQGSAPQQAAPAQPQPAAIPPASQHSTPISVYPAASSQAELADRAPAQPVQQPVPAAQQPAAMDVQALAQQALAQQSAPSAAATPVAPSNGASPALAPSNSPKPSIPSGMPMPKPGTGPQGFPKFGGAKLTGLQPIKPVKATSTPVSEQAAEEKEKAALAANTGKVLFSSDDGKSAEQEVRKKFAHLLDGVKSETIRDFVLAEGTHTGTGKPSMIIYIPDKIWLEFAFDFAEGQRILNKYPQRDPELIEFMRSSGHKTE</sequence>
<dbReference type="Proteomes" id="UP000184510">
    <property type="component" value="Unassembled WGS sequence"/>
</dbReference>
<organism evidence="2 3">
    <name type="scientific">Rubritalea squalenifaciens DSM 18772</name>
    <dbReference type="NCBI Taxonomy" id="1123071"/>
    <lineage>
        <taxon>Bacteria</taxon>
        <taxon>Pseudomonadati</taxon>
        <taxon>Verrucomicrobiota</taxon>
        <taxon>Verrucomicrobiia</taxon>
        <taxon>Verrucomicrobiales</taxon>
        <taxon>Rubritaleaceae</taxon>
        <taxon>Rubritalea</taxon>
    </lineage>
</organism>
<reference evidence="2 3" key="1">
    <citation type="submission" date="2016-11" db="EMBL/GenBank/DDBJ databases">
        <authorList>
            <person name="Jaros S."/>
            <person name="Januszkiewicz K."/>
            <person name="Wedrychowicz H."/>
        </authorList>
    </citation>
    <scope>NUCLEOTIDE SEQUENCE [LARGE SCALE GENOMIC DNA]</scope>
    <source>
        <strain evidence="2 3">DSM 18772</strain>
    </source>
</reference>
<feature type="compositionally biased region" description="Polar residues" evidence="1">
    <location>
        <begin position="119"/>
        <end position="133"/>
    </location>
</feature>
<dbReference type="InParanoid" id="A0A1M6GSG0"/>
<feature type="compositionally biased region" description="Low complexity" evidence="1">
    <location>
        <begin position="90"/>
        <end position="106"/>
    </location>
</feature>
<accession>A0A1M6GSG0</accession>
<evidence type="ECO:0000313" key="3">
    <source>
        <dbReference type="Proteomes" id="UP000184510"/>
    </source>
</evidence>
<dbReference type="AlphaFoldDB" id="A0A1M6GSG0"/>
<feature type="compositionally biased region" description="Low complexity" evidence="1">
    <location>
        <begin position="139"/>
        <end position="157"/>
    </location>
</feature>
<feature type="region of interest" description="Disordered" evidence="1">
    <location>
        <begin position="90"/>
        <end position="157"/>
    </location>
</feature>
<evidence type="ECO:0000313" key="2">
    <source>
        <dbReference type="EMBL" id="SHJ12893.1"/>
    </source>
</evidence>
<evidence type="ECO:0000256" key="1">
    <source>
        <dbReference type="SAM" id="MobiDB-lite"/>
    </source>
</evidence>
<protein>
    <submittedName>
        <fullName evidence="2">Uncharacterized protein</fullName>
    </submittedName>
</protein>
<keyword evidence="3" id="KW-1185">Reference proteome</keyword>
<dbReference type="OrthoDB" id="189148at2"/>
<feature type="region of interest" description="Disordered" evidence="1">
    <location>
        <begin position="173"/>
        <end position="223"/>
    </location>
</feature>